<evidence type="ECO:0000256" key="2">
    <source>
        <dbReference type="ARBA" id="ARBA00022475"/>
    </source>
</evidence>
<reference evidence="10" key="1">
    <citation type="submission" date="2016-10" db="EMBL/GenBank/DDBJ databases">
        <authorList>
            <person name="Varghese N."/>
            <person name="Submissions S."/>
        </authorList>
    </citation>
    <scope>NUCLEOTIDE SEQUENCE [LARGE SCALE GENOMIC DNA]</scope>
    <source>
        <strain evidence="10">DSM 44718</strain>
    </source>
</reference>
<keyword evidence="5 6" id="KW-0472">Membrane</keyword>
<keyword evidence="4 6" id="KW-1133">Transmembrane helix</keyword>
<gene>
    <name evidence="9" type="ORF">SAMN05421684_7143</name>
</gene>
<organism evidence="9 10">
    <name type="scientific">Asanoa ishikariensis</name>
    <dbReference type="NCBI Taxonomy" id="137265"/>
    <lineage>
        <taxon>Bacteria</taxon>
        <taxon>Bacillati</taxon>
        <taxon>Actinomycetota</taxon>
        <taxon>Actinomycetes</taxon>
        <taxon>Micromonosporales</taxon>
        <taxon>Micromonosporaceae</taxon>
        <taxon>Asanoa</taxon>
    </lineage>
</organism>
<evidence type="ECO:0000259" key="8">
    <source>
        <dbReference type="Pfam" id="PF00482"/>
    </source>
</evidence>
<evidence type="ECO:0000313" key="9">
    <source>
        <dbReference type="EMBL" id="SDZ60931.1"/>
    </source>
</evidence>
<dbReference type="PANTHER" id="PTHR35007">
    <property type="entry name" value="INTEGRAL MEMBRANE PROTEIN-RELATED"/>
    <property type="match status" value="1"/>
</dbReference>
<dbReference type="EMBL" id="FNQB01000004">
    <property type="protein sequence ID" value="SDZ60931.1"/>
    <property type="molecule type" value="Genomic_DNA"/>
</dbReference>
<feature type="chain" id="PRO_5011610229" evidence="7">
    <location>
        <begin position="27"/>
        <end position="615"/>
    </location>
</feature>
<dbReference type="Gene3D" id="3.40.50.410">
    <property type="entry name" value="von Willebrand factor, type A domain"/>
    <property type="match status" value="1"/>
</dbReference>
<evidence type="ECO:0000256" key="3">
    <source>
        <dbReference type="ARBA" id="ARBA00022692"/>
    </source>
</evidence>
<evidence type="ECO:0000256" key="5">
    <source>
        <dbReference type="ARBA" id="ARBA00023136"/>
    </source>
</evidence>
<feature type="signal peptide" evidence="7">
    <location>
        <begin position="1"/>
        <end position="26"/>
    </location>
</feature>
<feature type="transmembrane region" description="Helical" evidence="6">
    <location>
        <begin position="341"/>
        <end position="362"/>
    </location>
</feature>
<dbReference type="InterPro" id="IPR036465">
    <property type="entry name" value="vWFA_dom_sf"/>
</dbReference>
<proteinExistence type="predicted"/>
<dbReference type="STRING" id="137265.SAMN05421684_7143"/>
<dbReference type="Proteomes" id="UP000199632">
    <property type="component" value="Unassembled WGS sequence"/>
</dbReference>
<name>A0A1H3UFU8_9ACTN</name>
<feature type="transmembrane region" description="Helical" evidence="6">
    <location>
        <begin position="556"/>
        <end position="576"/>
    </location>
</feature>
<dbReference type="GO" id="GO:0005886">
    <property type="term" value="C:plasma membrane"/>
    <property type="evidence" value="ECO:0007669"/>
    <property type="project" value="UniProtKB-SubCell"/>
</dbReference>
<dbReference type="InterPro" id="IPR018076">
    <property type="entry name" value="T2SS_GspF_dom"/>
</dbReference>
<feature type="transmembrane region" description="Helical" evidence="6">
    <location>
        <begin position="582"/>
        <end position="606"/>
    </location>
</feature>
<feature type="domain" description="Type II secretion system protein GspF" evidence="8">
    <location>
        <begin position="447"/>
        <end position="572"/>
    </location>
</feature>
<dbReference type="SUPFAM" id="SSF53300">
    <property type="entry name" value="vWA-like"/>
    <property type="match status" value="1"/>
</dbReference>
<evidence type="ECO:0000256" key="6">
    <source>
        <dbReference type="SAM" id="Phobius"/>
    </source>
</evidence>
<evidence type="ECO:0000256" key="4">
    <source>
        <dbReference type="ARBA" id="ARBA00022989"/>
    </source>
</evidence>
<keyword evidence="3 6" id="KW-0812">Transmembrane</keyword>
<dbReference type="InterPro" id="IPR042094">
    <property type="entry name" value="T2SS_GspF_sf"/>
</dbReference>
<keyword evidence="7" id="KW-0732">Signal</keyword>
<feature type="transmembrane region" description="Helical" evidence="6">
    <location>
        <begin position="305"/>
        <end position="329"/>
    </location>
</feature>
<evidence type="ECO:0000256" key="7">
    <source>
        <dbReference type="SAM" id="SignalP"/>
    </source>
</evidence>
<dbReference type="Pfam" id="PF00482">
    <property type="entry name" value="T2SSF"/>
    <property type="match status" value="1"/>
</dbReference>
<dbReference type="RefSeq" id="WP_090801890.1">
    <property type="nucleotide sequence ID" value="NZ_BOND01000005.1"/>
</dbReference>
<evidence type="ECO:0000313" key="10">
    <source>
        <dbReference type="Proteomes" id="UP000199632"/>
    </source>
</evidence>
<keyword evidence="2" id="KW-1003">Cell membrane</keyword>
<accession>A0A1H3UFU8</accession>
<dbReference type="PANTHER" id="PTHR35007:SF1">
    <property type="entry name" value="PILUS ASSEMBLY PROTEIN"/>
    <property type="match status" value="1"/>
</dbReference>
<sequence length="615" mass="62352">MVTRRVLAAVAAGLAVSLLTGPAAYADGALAVSVADVRPGQVRLVAALPGGRSPAVTVSRDGYALPATVRAGVAAGAAPARTLTVVVDAGPETLGAARSAVAALAGSVPDDVALGLVAATDPAVVTVSPTRDRAAFRAGLDRLRAEAGPGPLTALRTAAALAPKAGERRLLLVDAEAATGASDPGAANALTRAGQRLDVVTLGAAGAGLRELAAATGGDARSATAGTLAATLRSAATLPALFTITVAVPAELAGAAASLRVSTGTGAARRTADVKVRFGPAPAPTDVEAAADGGPRLLMPRLGTGVLGVLVFAVLLVALLLVVFGAGGTRRQRRLDQVQRFRLAGQGGGVPVMSAAGFAGTVSNLSGRVGRTTGQAQKPDDARPVLGQGWKLRLAAVAVGVAVLGPLAGALGIVLGGLLGALLTALYPRIRERRRRQSFADQLPDALALIVSSLRSGFSLTQSLDAVVRDAPPGPLAVELGRAMAEVRLGADLADSLDRAAERAGNQDLAWAVIAIRIQHETGGNLAETLETTVDTIRERARLRRHVRALSAEGRLSAYLLLGLPVAIGAWMFLVSRDYLSVLWTTTAGLVMLVAAGLLMVLGAFWMSRWLKVEV</sequence>
<dbReference type="AlphaFoldDB" id="A0A1H3UFU8"/>
<protein>
    <submittedName>
        <fullName evidence="9">Tight adherence protein B</fullName>
    </submittedName>
</protein>
<dbReference type="OrthoDB" id="597333at2"/>
<comment type="subcellular location">
    <subcellularLocation>
        <location evidence="1">Cell membrane</location>
        <topology evidence="1">Multi-pass membrane protein</topology>
    </subcellularLocation>
</comment>
<feature type="transmembrane region" description="Helical" evidence="6">
    <location>
        <begin position="394"/>
        <end position="427"/>
    </location>
</feature>
<dbReference type="Gene3D" id="1.20.81.30">
    <property type="entry name" value="Type II secretion system (T2SS), domain F"/>
    <property type="match status" value="1"/>
</dbReference>
<keyword evidence="10" id="KW-1185">Reference proteome</keyword>
<evidence type="ECO:0000256" key="1">
    <source>
        <dbReference type="ARBA" id="ARBA00004651"/>
    </source>
</evidence>